<proteinExistence type="predicted"/>
<protein>
    <submittedName>
        <fullName evidence="3">Uncharacterized protein</fullName>
    </submittedName>
</protein>
<dbReference type="EMBL" id="MWZD01000014">
    <property type="protein sequence ID" value="PRI11708.1"/>
    <property type="molecule type" value="Genomic_DNA"/>
</dbReference>
<keyword evidence="2" id="KW-1133">Transmembrane helix</keyword>
<evidence type="ECO:0000313" key="3">
    <source>
        <dbReference type="EMBL" id="PRI11708.1"/>
    </source>
</evidence>
<reference evidence="3 4" key="1">
    <citation type="journal article" date="2017" name="New Microbes New Infect">
        <title>Genome sequence of 'Leucobacter massiliensis' sp. nov. isolated from human pharynx after travel to the 2014 Hajj.</title>
        <authorList>
            <person name="Leangapichart T."/>
            <person name="Gautret P."/>
            <person name="Nguyen T.T."/>
            <person name="Armstrong N."/>
            <person name="Rolain J.M."/>
        </authorList>
    </citation>
    <scope>NUCLEOTIDE SEQUENCE [LARGE SCALE GENOMIC DNA]</scope>
    <source>
        <strain evidence="3 4">122RC15</strain>
    </source>
</reference>
<feature type="transmembrane region" description="Helical" evidence="2">
    <location>
        <begin position="325"/>
        <end position="347"/>
    </location>
</feature>
<organism evidence="3 4">
    <name type="scientific">Leucobacter massiliensis</name>
    <dbReference type="NCBI Taxonomy" id="1686285"/>
    <lineage>
        <taxon>Bacteria</taxon>
        <taxon>Bacillati</taxon>
        <taxon>Actinomycetota</taxon>
        <taxon>Actinomycetes</taxon>
        <taxon>Micrococcales</taxon>
        <taxon>Microbacteriaceae</taxon>
        <taxon>Leucobacter</taxon>
    </lineage>
</organism>
<feature type="transmembrane region" description="Helical" evidence="2">
    <location>
        <begin position="125"/>
        <end position="144"/>
    </location>
</feature>
<feature type="transmembrane region" description="Helical" evidence="2">
    <location>
        <begin position="156"/>
        <end position="179"/>
    </location>
</feature>
<evidence type="ECO:0000256" key="1">
    <source>
        <dbReference type="SAM" id="MobiDB-lite"/>
    </source>
</evidence>
<feature type="transmembrane region" description="Helical" evidence="2">
    <location>
        <begin position="246"/>
        <end position="269"/>
    </location>
</feature>
<dbReference type="RefSeq" id="WP_105804648.1">
    <property type="nucleotide sequence ID" value="NZ_MWZD01000014.1"/>
</dbReference>
<dbReference type="InterPro" id="IPR047928">
    <property type="entry name" value="Perm_prefix_1"/>
</dbReference>
<sequence length="354" mass="37403">MNVIIAYLDTMFSAYPQTPRMIEAKAELQGMMEDAYTSLIAEGRSENEAVGQVIRDFGNLSELAPALGIASDITTAQAPSHPAPEPAPRVHAANARPARPQHPPLTLDEAQSYAEVRRRARFRPALGVAMFVLSPAAIITLPVAQEAGTLPISQGAAAFLGILILLVLVAAGVMLFVSASRGTASFRRIEEGRFAASPEVAAWAERLADEHDRARGRALLIAIGLWILAPVPVIAFSLLLDGSDEQGLWSSLGVVLLLAMVAAGLALLLSQSWARSAAEKLGAGGASADGDEDERSIVGVIAAVYWPLLAAIFLAWGFIGNAWGIAWIVWPIGAVLFGAIAAGGNALESYRKRR</sequence>
<feature type="transmembrane region" description="Helical" evidence="2">
    <location>
        <begin position="218"/>
        <end position="240"/>
    </location>
</feature>
<gene>
    <name evidence="3" type="ORF">B4915_04490</name>
</gene>
<evidence type="ECO:0000256" key="2">
    <source>
        <dbReference type="SAM" id="Phobius"/>
    </source>
</evidence>
<evidence type="ECO:0000313" key="4">
    <source>
        <dbReference type="Proteomes" id="UP000238650"/>
    </source>
</evidence>
<dbReference type="AlphaFoldDB" id="A0A2S9QQ50"/>
<dbReference type="NCBIfam" id="NF038403">
    <property type="entry name" value="perm_prefix_1"/>
    <property type="match status" value="1"/>
</dbReference>
<keyword evidence="4" id="KW-1185">Reference proteome</keyword>
<keyword evidence="2" id="KW-0812">Transmembrane</keyword>
<dbReference type="OrthoDB" id="9815852at2"/>
<accession>A0A2S9QQ50</accession>
<name>A0A2S9QQ50_9MICO</name>
<feature type="region of interest" description="Disordered" evidence="1">
    <location>
        <begin position="76"/>
        <end position="106"/>
    </location>
</feature>
<comment type="caution">
    <text evidence="3">The sequence shown here is derived from an EMBL/GenBank/DDBJ whole genome shotgun (WGS) entry which is preliminary data.</text>
</comment>
<dbReference type="Proteomes" id="UP000238650">
    <property type="component" value="Unassembled WGS sequence"/>
</dbReference>
<feature type="transmembrane region" description="Helical" evidence="2">
    <location>
        <begin position="297"/>
        <end position="319"/>
    </location>
</feature>
<keyword evidence="2" id="KW-0472">Membrane</keyword>